<gene>
    <name evidence="2" type="ORF">ACFSDX_18430</name>
</gene>
<feature type="chain" id="PRO_5046597578" description="DUF2846 domain-containing protein" evidence="1">
    <location>
        <begin position="22"/>
        <end position="204"/>
    </location>
</feature>
<organism evidence="2 3">
    <name type="scientific">Hymenobacter bucti</name>
    <dbReference type="NCBI Taxonomy" id="1844114"/>
    <lineage>
        <taxon>Bacteria</taxon>
        <taxon>Pseudomonadati</taxon>
        <taxon>Bacteroidota</taxon>
        <taxon>Cytophagia</taxon>
        <taxon>Cytophagales</taxon>
        <taxon>Hymenobacteraceae</taxon>
        <taxon>Hymenobacter</taxon>
    </lineage>
</organism>
<dbReference type="EMBL" id="JBHUFD010000008">
    <property type="protein sequence ID" value="MFD1874428.1"/>
    <property type="molecule type" value="Genomic_DNA"/>
</dbReference>
<evidence type="ECO:0008006" key="4">
    <source>
        <dbReference type="Google" id="ProtNLM"/>
    </source>
</evidence>
<accession>A0ABW4QXT0</accession>
<evidence type="ECO:0000313" key="3">
    <source>
        <dbReference type="Proteomes" id="UP001597197"/>
    </source>
</evidence>
<dbReference type="RefSeq" id="WP_382316224.1">
    <property type="nucleotide sequence ID" value="NZ_JBHUFD010000008.1"/>
</dbReference>
<evidence type="ECO:0000256" key="1">
    <source>
        <dbReference type="SAM" id="SignalP"/>
    </source>
</evidence>
<keyword evidence="3" id="KW-1185">Reference proteome</keyword>
<sequence length="204" mass="22197">MLHAFPLKTTMLLVASALALASCAHDEAEIRPTPEGSYSRAVVYLDQAQPARHDTVYQSAHLQLSAKLNQGRCVIFLVNPTSQDEVGFDIPRAQMTATLVGRYPFYVPSQGARYSYLAQMPDKPAPASRDAWGYDSSWLPSTGAVSGAVDITAYDAQHHVLSGRFLLALTGVYDPRALSGQYKTRRCDLTLTGTFTNVPVTDGD</sequence>
<name>A0ABW4QXT0_9BACT</name>
<proteinExistence type="predicted"/>
<dbReference type="Proteomes" id="UP001597197">
    <property type="component" value="Unassembled WGS sequence"/>
</dbReference>
<comment type="caution">
    <text evidence="2">The sequence shown here is derived from an EMBL/GenBank/DDBJ whole genome shotgun (WGS) entry which is preliminary data.</text>
</comment>
<evidence type="ECO:0000313" key="2">
    <source>
        <dbReference type="EMBL" id="MFD1874428.1"/>
    </source>
</evidence>
<feature type="signal peptide" evidence="1">
    <location>
        <begin position="1"/>
        <end position="21"/>
    </location>
</feature>
<keyword evidence="1" id="KW-0732">Signal</keyword>
<reference evidence="3" key="1">
    <citation type="journal article" date="2019" name="Int. J. Syst. Evol. Microbiol.">
        <title>The Global Catalogue of Microorganisms (GCM) 10K type strain sequencing project: providing services to taxonomists for standard genome sequencing and annotation.</title>
        <authorList>
            <consortium name="The Broad Institute Genomics Platform"/>
            <consortium name="The Broad Institute Genome Sequencing Center for Infectious Disease"/>
            <person name="Wu L."/>
            <person name="Ma J."/>
        </authorList>
    </citation>
    <scope>NUCLEOTIDE SEQUENCE [LARGE SCALE GENOMIC DNA]</scope>
    <source>
        <strain evidence="3">CGMCC 1.15795</strain>
    </source>
</reference>
<protein>
    <recommendedName>
        <fullName evidence="4">DUF2846 domain-containing protein</fullName>
    </recommendedName>
</protein>